<reference evidence="14" key="1">
    <citation type="submission" date="2016-11" db="EMBL/GenBank/DDBJ databases">
        <authorList>
            <person name="Varghese N."/>
            <person name="Submissions S."/>
        </authorList>
    </citation>
    <scope>NUCLEOTIDE SEQUENCE [LARGE SCALE GENOMIC DNA]</scope>
    <source>
        <strain evidence="14">CGMCC 1.8995</strain>
    </source>
</reference>
<dbReference type="Proteomes" id="UP000184520">
    <property type="component" value="Unassembled WGS sequence"/>
</dbReference>
<accession>A0A1M5LEF3</accession>
<dbReference type="GO" id="GO:0017004">
    <property type="term" value="P:cytochrome complex assembly"/>
    <property type="evidence" value="ECO:0007669"/>
    <property type="project" value="UniProtKB-KW"/>
</dbReference>
<keyword evidence="11 12" id="KW-0472">Membrane</keyword>
<keyword evidence="14" id="KW-1185">Reference proteome</keyword>
<evidence type="ECO:0000256" key="3">
    <source>
        <dbReference type="ARBA" id="ARBA00008741"/>
    </source>
</evidence>
<dbReference type="AlphaFoldDB" id="A0A1M5LEF3"/>
<comment type="similarity">
    <text evidence="3 12">Belongs to the CcmD/CycX/HelD family.</text>
</comment>
<dbReference type="InterPro" id="IPR007078">
    <property type="entry name" value="Haem_export_protD_CcmD"/>
</dbReference>
<keyword evidence="5 12" id="KW-0813">Transport</keyword>
<keyword evidence="10 12" id="KW-1133">Transmembrane helix</keyword>
<dbReference type="STRING" id="634436.SAMN05216361_2632"/>
<dbReference type="NCBIfam" id="TIGR03141">
    <property type="entry name" value="cytochro_ccmD"/>
    <property type="match status" value="1"/>
</dbReference>
<feature type="transmembrane region" description="Helical" evidence="12">
    <location>
        <begin position="15"/>
        <end position="35"/>
    </location>
</feature>
<evidence type="ECO:0000256" key="5">
    <source>
        <dbReference type="ARBA" id="ARBA00022448"/>
    </source>
</evidence>
<dbReference type="EMBL" id="FQWD01000004">
    <property type="protein sequence ID" value="SHG63502.1"/>
    <property type="molecule type" value="Genomic_DNA"/>
</dbReference>
<proteinExistence type="inferred from homology"/>
<dbReference type="GO" id="GO:1903607">
    <property type="term" value="P:cytochrome c biosynthetic process"/>
    <property type="evidence" value="ECO:0007669"/>
    <property type="project" value="TreeGrafter"/>
</dbReference>
<keyword evidence="8 12" id="KW-0812">Transmembrane</keyword>
<evidence type="ECO:0000256" key="7">
    <source>
        <dbReference type="ARBA" id="ARBA00022519"/>
    </source>
</evidence>
<evidence type="ECO:0000256" key="2">
    <source>
        <dbReference type="ARBA" id="ARBA00004377"/>
    </source>
</evidence>
<comment type="function">
    <text evidence="1 12">Required for the export of heme to the periplasm for the biogenesis of c-type cytochromes.</text>
</comment>
<dbReference type="OrthoDB" id="9815607at2"/>
<dbReference type="RefSeq" id="WP_073323168.1">
    <property type="nucleotide sequence ID" value="NZ_FQWD01000004.1"/>
</dbReference>
<evidence type="ECO:0000313" key="13">
    <source>
        <dbReference type="EMBL" id="SHG63502.1"/>
    </source>
</evidence>
<evidence type="ECO:0000256" key="8">
    <source>
        <dbReference type="ARBA" id="ARBA00022692"/>
    </source>
</evidence>
<evidence type="ECO:0000256" key="10">
    <source>
        <dbReference type="ARBA" id="ARBA00022989"/>
    </source>
</evidence>
<dbReference type="GO" id="GO:0005886">
    <property type="term" value="C:plasma membrane"/>
    <property type="evidence" value="ECO:0007669"/>
    <property type="project" value="UniProtKB-SubCell"/>
</dbReference>
<dbReference type="Pfam" id="PF04995">
    <property type="entry name" value="CcmD"/>
    <property type="match status" value="1"/>
</dbReference>
<dbReference type="PANTHER" id="PTHR37531:SF1">
    <property type="entry name" value="HEME EXPORTER PROTEIN D"/>
    <property type="match status" value="1"/>
</dbReference>
<evidence type="ECO:0000256" key="6">
    <source>
        <dbReference type="ARBA" id="ARBA00022475"/>
    </source>
</evidence>
<evidence type="ECO:0000256" key="1">
    <source>
        <dbReference type="ARBA" id="ARBA00002442"/>
    </source>
</evidence>
<keyword evidence="9 12" id="KW-0201">Cytochrome c-type biogenesis</keyword>
<keyword evidence="6 12" id="KW-1003">Cell membrane</keyword>
<evidence type="ECO:0000256" key="4">
    <source>
        <dbReference type="ARBA" id="ARBA00016461"/>
    </source>
</evidence>
<organism evidence="13 14">
    <name type="scientific">Marisediminitalea aggregata</name>
    <dbReference type="NCBI Taxonomy" id="634436"/>
    <lineage>
        <taxon>Bacteria</taxon>
        <taxon>Pseudomonadati</taxon>
        <taxon>Pseudomonadota</taxon>
        <taxon>Gammaproteobacteria</taxon>
        <taxon>Alteromonadales</taxon>
        <taxon>Alteromonadaceae</taxon>
        <taxon>Marisediminitalea</taxon>
    </lineage>
</organism>
<gene>
    <name evidence="13" type="ORF">SAMN05216361_2632</name>
</gene>
<comment type="subcellular location">
    <subcellularLocation>
        <location evidence="2 12">Cell inner membrane</location>
        <topology evidence="2 12">Single-pass membrane protein</topology>
    </subcellularLocation>
</comment>
<sequence>MQFDSWQAFWHMGGYAFYVWASFGVTFLAMGLIVLNSMMTHKKLLKEVAQEAARQQRIATAKQATKQNLTGEEV</sequence>
<evidence type="ECO:0000313" key="14">
    <source>
        <dbReference type="Proteomes" id="UP000184520"/>
    </source>
</evidence>
<protein>
    <recommendedName>
        <fullName evidence="4 12">Heme exporter protein D</fullName>
    </recommendedName>
</protein>
<evidence type="ECO:0000256" key="9">
    <source>
        <dbReference type="ARBA" id="ARBA00022748"/>
    </source>
</evidence>
<name>A0A1M5LEF3_9ALTE</name>
<evidence type="ECO:0000256" key="11">
    <source>
        <dbReference type="ARBA" id="ARBA00023136"/>
    </source>
</evidence>
<dbReference type="GO" id="GO:0015886">
    <property type="term" value="P:heme transport"/>
    <property type="evidence" value="ECO:0007669"/>
    <property type="project" value="InterPro"/>
</dbReference>
<dbReference type="InterPro" id="IPR052075">
    <property type="entry name" value="Heme_exporter_D"/>
</dbReference>
<evidence type="ECO:0000256" key="12">
    <source>
        <dbReference type="RuleBase" id="RU363101"/>
    </source>
</evidence>
<keyword evidence="7 12" id="KW-0997">Cell inner membrane</keyword>
<dbReference type="PANTHER" id="PTHR37531">
    <property type="entry name" value="HEME EXPORTER PROTEIN D"/>
    <property type="match status" value="1"/>
</dbReference>